<dbReference type="AlphaFoldDB" id="A0A1X0P665"/>
<sequence length="261" mass="27984">MKRDSAELAARPAAPRVAGGVSNDDVRAKKKKKNVWHLEAFGCERTPSLSHSGPGRAQRLELGKLSPTGGPQPLAAEGSFRGKGGRTSRKPRLLAGGGALPKSRISRRPGSPFFSAPRRGNKRVHQAFRVHRPFFAPGWGAVVSRSFFGRGAGPKNEATGFPTTVSFFFFGYRLVCLVWVLGLVFTSFPRPLPQGAPAGPMESPPGAGFSKKDRGWFCRFLVYGLSSWGSGGIASASQNAFGGNRETADESLTTDSNQEKH</sequence>
<dbReference type="RefSeq" id="XP_028886431.1">
    <property type="nucleotide sequence ID" value="XM_029021885.1"/>
</dbReference>
<reference evidence="3 4" key="1">
    <citation type="submission" date="2017-03" db="EMBL/GenBank/DDBJ databases">
        <title>An alternative strategy for trypanosome survival in the mammalian bloodstream revealed through genome and transcriptome analysis of the ubiquitous bovine parasite Trypanosoma (Megatrypanum) theileri.</title>
        <authorList>
            <person name="Kelly S."/>
            <person name="Ivens A."/>
            <person name="Mott A."/>
            <person name="O'Neill E."/>
            <person name="Emms D."/>
            <person name="Macleod O."/>
            <person name="Voorheis P."/>
            <person name="Matthews J."/>
            <person name="Matthews K."/>
            <person name="Carrington M."/>
        </authorList>
    </citation>
    <scope>NUCLEOTIDE SEQUENCE [LARGE SCALE GENOMIC DNA]</scope>
    <source>
        <strain evidence="3">Edinburgh</strain>
    </source>
</reference>
<feature type="region of interest" description="Disordered" evidence="1">
    <location>
        <begin position="239"/>
        <end position="261"/>
    </location>
</feature>
<dbReference type="VEuPathDB" id="TriTrypDB:TM35_000031180"/>
<keyword evidence="2" id="KW-0812">Transmembrane</keyword>
<keyword evidence="2" id="KW-1133">Transmembrane helix</keyword>
<feature type="compositionally biased region" description="Low complexity" evidence="1">
    <location>
        <begin position="9"/>
        <end position="21"/>
    </location>
</feature>
<feature type="compositionally biased region" description="Basic residues" evidence="1">
    <location>
        <begin position="83"/>
        <end position="92"/>
    </location>
</feature>
<dbReference type="GeneID" id="39981665"/>
<evidence type="ECO:0000256" key="1">
    <source>
        <dbReference type="SAM" id="MobiDB-lite"/>
    </source>
</evidence>
<protein>
    <submittedName>
        <fullName evidence="3">Uncharacterized protein</fullName>
    </submittedName>
</protein>
<evidence type="ECO:0000256" key="2">
    <source>
        <dbReference type="SAM" id="Phobius"/>
    </source>
</evidence>
<comment type="caution">
    <text evidence="3">The sequence shown here is derived from an EMBL/GenBank/DDBJ whole genome shotgun (WGS) entry which is preliminary data.</text>
</comment>
<gene>
    <name evidence="3" type="ORF">TM35_000031180</name>
</gene>
<proteinExistence type="predicted"/>
<keyword evidence="4" id="KW-1185">Reference proteome</keyword>
<feature type="transmembrane region" description="Helical" evidence="2">
    <location>
        <begin position="165"/>
        <end position="185"/>
    </location>
</feature>
<organism evidence="3 4">
    <name type="scientific">Trypanosoma theileri</name>
    <dbReference type="NCBI Taxonomy" id="67003"/>
    <lineage>
        <taxon>Eukaryota</taxon>
        <taxon>Discoba</taxon>
        <taxon>Euglenozoa</taxon>
        <taxon>Kinetoplastea</taxon>
        <taxon>Metakinetoplastina</taxon>
        <taxon>Trypanosomatida</taxon>
        <taxon>Trypanosomatidae</taxon>
        <taxon>Trypanosoma</taxon>
    </lineage>
</organism>
<feature type="region of interest" description="Disordered" evidence="1">
    <location>
        <begin position="1"/>
        <end position="31"/>
    </location>
</feature>
<evidence type="ECO:0000313" key="4">
    <source>
        <dbReference type="Proteomes" id="UP000192257"/>
    </source>
</evidence>
<name>A0A1X0P665_9TRYP</name>
<evidence type="ECO:0000313" key="3">
    <source>
        <dbReference type="EMBL" id="ORC92365.1"/>
    </source>
</evidence>
<keyword evidence="2" id="KW-0472">Membrane</keyword>
<accession>A0A1X0P665</accession>
<feature type="compositionally biased region" description="Polar residues" evidence="1">
    <location>
        <begin position="250"/>
        <end position="261"/>
    </location>
</feature>
<dbReference type="Proteomes" id="UP000192257">
    <property type="component" value="Unassembled WGS sequence"/>
</dbReference>
<dbReference type="EMBL" id="NBCO01000003">
    <property type="protein sequence ID" value="ORC92365.1"/>
    <property type="molecule type" value="Genomic_DNA"/>
</dbReference>
<feature type="region of interest" description="Disordered" evidence="1">
    <location>
        <begin position="44"/>
        <end position="118"/>
    </location>
</feature>